<reference evidence="2" key="2">
    <citation type="submission" date="2015-08" db="UniProtKB">
        <authorList>
            <consortium name="WormBaseParasite"/>
        </authorList>
    </citation>
    <scope>IDENTIFICATION</scope>
</reference>
<accession>A0A0K0FYZ8</accession>
<evidence type="ECO:0000313" key="2">
    <source>
        <dbReference type="WBParaSite" id="SVE_1767500.1"/>
    </source>
</evidence>
<name>A0A0K0FYZ8_STRVS</name>
<dbReference type="STRING" id="75913.A0A0K0FYZ8"/>
<dbReference type="WBParaSite" id="SVE_1767500.1">
    <property type="protein sequence ID" value="SVE_1767500.1"/>
    <property type="gene ID" value="SVE_1767500"/>
</dbReference>
<dbReference type="Proteomes" id="UP000035680">
    <property type="component" value="Unassembled WGS sequence"/>
</dbReference>
<evidence type="ECO:0000313" key="1">
    <source>
        <dbReference type="Proteomes" id="UP000035680"/>
    </source>
</evidence>
<reference evidence="1" key="1">
    <citation type="submission" date="2014-07" db="EMBL/GenBank/DDBJ databases">
        <authorList>
            <person name="Martin A.A"/>
            <person name="De Silva N."/>
        </authorList>
    </citation>
    <scope>NUCLEOTIDE SEQUENCE</scope>
</reference>
<sequence>MIINIETCAFKGPISSPFYCFFLQGYQTIFFVLSSLSESVGRLVGRSFKEAFAKISKWAKSAENMVMDEILDMITKIVLGLENTSTSTHKSTYKSLLNPYLTDRVLFAIIVDVNCLHALV</sequence>
<proteinExistence type="predicted"/>
<dbReference type="AlphaFoldDB" id="A0A0K0FYZ8"/>
<keyword evidence="1" id="KW-1185">Reference proteome</keyword>
<protein>
    <submittedName>
        <fullName evidence="2">Reverse transcriptase domain-containing protein</fullName>
    </submittedName>
</protein>
<organism evidence="1 2">
    <name type="scientific">Strongyloides venezuelensis</name>
    <name type="common">Threadworm</name>
    <dbReference type="NCBI Taxonomy" id="75913"/>
    <lineage>
        <taxon>Eukaryota</taxon>
        <taxon>Metazoa</taxon>
        <taxon>Ecdysozoa</taxon>
        <taxon>Nematoda</taxon>
        <taxon>Chromadorea</taxon>
        <taxon>Rhabditida</taxon>
        <taxon>Tylenchina</taxon>
        <taxon>Panagrolaimomorpha</taxon>
        <taxon>Strongyloidoidea</taxon>
        <taxon>Strongyloididae</taxon>
        <taxon>Strongyloides</taxon>
    </lineage>
</organism>